<keyword evidence="4" id="KW-0479">Metal-binding</keyword>
<keyword evidence="5" id="KW-0560">Oxidoreductase</keyword>
<dbReference type="PANTHER" id="PTHR46696">
    <property type="entry name" value="P450, PUTATIVE (EUROFUNG)-RELATED"/>
    <property type="match status" value="1"/>
</dbReference>
<dbReference type="SUPFAM" id="SSF48264">
    <property type="entry name" value="Cytochrome P450"/>
    <property type="match status" value="1"/>
</dbReference>
<keyword evidence="7" id="KW-0503">Monooxygenase</keyword>
<dbReference type="GO" id="GO:0020037">
    <property type="term" value="F:heme binding"/>
    <property type="evidence" value="ECO:0007669"/>
    <property type="project" value="InterPro"/>
</dbReference>
<comment type="cofactor">
    <cofactor evidence="1">
        <name>heme</name>
        <dbReference type="ChEBI" id="CHEBI:30413"/>
    </cofactor>
</comment>
<evidence type="ECO:0000256" key="3">
    <source>
        <dbReference type="ARBA" id="ARBA00022617"/>
    </source>
</evidence>
<organism evidence="9 10">
    <name type="scientific">Bradyrhizobium neotropicale</name>
    <dbReference type="NCBI Taxonomy" id="1497615"/>
    <lineage>
        <taxon>Bacteria</taxon>
        <taxon>Pseudomonadati</taxon>
        <taxon>Pseudomonadota</taxon>
        <taxon>Alphaproteobacteria</taxon>
        <taxon>Hyphomicrobiales</taxon>
        <taxon>Nitrobacteraceae</taxon>
        <taxon>Bradyrhizobium</taxon>
    </lineage>
</organism>
<dbReference type="InterPro" id="IPR002397">
    <property type="entry name" value="Cyt_P450_B"/>
</dbReference>
<reference evidence="9 10" key="1">
    <citation type="submission" date="2016-02" db="EMBL/GenBank/DDBJ databases">
        <title>Draft genome sequence of the strain BR 10247T Bradyrhizobium neotropicale isolated from nodules of Centrolobium paraense.</title>
        <authorList>
            <person name="Simoes-Araujo J.L."/>
            <person name="Barauna A.C."/>
            <person name="Silva K."/>
            <person name="Zilli J.E."/>
        </authorList>
    </citation>
    <scope>NUCLEOTIDE SEQUENCE [LARGE SCALE GENOMIC DNA]</scope>
    <source>
        <strain evidence="9 10">BR 10247</strain>
    </source>
</reference>
<evidence type="ECO:0000256" key="2">
    <source>
        <dbReference type="ARBA" id="ARBA00010617"/>
    </source>
</evidence>
<dbReference type="InterPro" id="IPR036396">
    <property type="entry name" value="Cyt_P450_sf"/>
</dbReference>
<comment type="function">
    <text evidence="8">Cytochromes P450 are a group of heme-thiolate monooxygenases. They oxidize a variety of structurally unrelated compounds, including steroids, fatty acids, and xenobiotics.</text>
</comment>
<dbReference type="PRINTS" id="PR00359">
    <property type="entry name" value="BP450"/>
</dbReference>
<evidence type="ECO:0000256" key="7">
    <source>
        <dbReference type="ARBA" id="ARBA00023033"/>
    </source>
</evidence>
<evidence type="ECO:0000256" key="6">
    <source>
        <dbReference type="ARBA" id="ARBA00023004"/>
    </source>
</evidence>
<evidence type="ECO:0000256" key="1">
    <source>
        <dbReference type="ARBA" id="ARBA00001971"/>
    </source>
</evidence>
<dbReference type="EMBL" id="LSEF01000090">
    <property type="protein sequence ID" value="OAF11398.1"/>
    <property type="molecule type" value="Genomic_DNA"/>
</dbReference>
<name>A0A176YXB6_9BRAD</name>
<evidence type="ECO:0000256" key="5">
    <source>
        <dbReference type="ARBA" id="ARBA00023002"/>
    </source>
</evidence>
<comment type="caution">
    <text evidence="9">The sequence shown here is derived from an EMBL/GenBank/DDBJ whole genome shotgun (WGS) entry which is preliminary data.</text>
</comment>
<evidence type="ECO:0000256" key="8">
    <source>
        <dbReference type="ARBA" id="ARBA00043906"/>
    </source>
</evidence>
<dbReference type="AlphaFoldDB" id="A0A176YXB6"/>
<keyword evidence="6" id="KW-0408">Iron</keyword>
<evidence type="ECO:0000313" key="9">
    <source>
        <dbReference type="EMBL" id="OAF11398.1"/>
    </source>
</evidence>
<dbReference type="PANTHER" id="PTHR46696:SF1">
    <property type="entry name" value="CYTOCHROME P450 YJIB-RELATED"/>
    <property type="match status" value="1"/>
</dbReference>
<dbReference type="GO" id="GO:0004497">
    <property type="term" value="F:monooxygenase activity"/>
    <property type="evidence" value="ECO:0007669"/>
    <property type="project" value="UniProtKB-KW"/>
</dbReference>
<keyword evidence="10" id="KW-1185">Reference proteome</keyword>
<dbReference type="FunFam" id="1.10.630.10:FF:000018">
    <property type="entry name" value="Cytochrome P450 monooxygenase"/>
    <property type="match status" value="1"/>
</dbReference>
<evidence type="ECO:0000256" key="4">
    <source>
        <dbReference type="ARBA" id="ARBA00022723"/>
    </source>
</evidence>
<gene>
    <name evidence="9" type="ORF">AXW67_24295</name>
</gene>
<dbReference type="Proteomes" id="UP000077173">
    <property type="component" value="Unassembled WGS sequence"/>
</dbReference>
<dbReference type="RefSeq" id="WP_063680974.1">
    <property type="nucleotide sequence ID" value="NZ_LSEF01000090.1"/>
</dbReference>
<dbReference type="GO" id="GO:0016705">
    <property type="term" value="F:oxidoreductase activity, acting on paired donors, with incorporation or reduction of molecular oxygen"/>
    <property type="evidence" value="ECO:0007669"/>
    <property type="project" value="InterPro"/>
</dbReference>
<dbReference type="InterPro" id="IPR001128">
    <property type="entry name" value="Cyt_P450"/>
</dbReference>
<accession>A0A176YXB6</accession>
<dbReference type="CDD" id="cd20625">
    <property type="entry name" value="CYP164-like"/>
    <property type="match status" value="1"/>
</dbReference>
<dbReference type="Gene3D" id="1.10.630.10">
    <property type="entry name" value="Cytochrome P450"/>
    <property type="match status" value="1"/>
</dbReference>
<dbReference type="GO" id="GO:0005506">
    <property type="term" value="F:iron ion binding"/>
    <property type="evidence" value="ECO:0007669"/>
    <property type="project" value="InterPro"/>
</dbReference>
<comment type="similarity">
    <text evidence="2">Belongs to the cytochrome P450 family.</text>
</comment>
<protein>
    <submittedName>
        <fullName evidence="9">Cytochrome</fullName>
    </submittedName>
</protein>
<proteinExistence type="inferred from homology"/>
<sequence length="406" mass="45032">MNADARELAANFDLEKLTPEFYDNPYPTYRALRENEPVKRLPNGTVFLTRYDDLVTTYKNTKSFSSDKKREFAPKYGDSQLYEHHTTSLVFNDPPSHTRVRRLIMGALSPRAIAGMEPDLIKLVDSLLDAIAAKGSCELIDDFAASIPIEVIGNLLDVPHEEREPLRGWSLAILGALEPVVSTEAAARGNKAVKDFLAYLETLVARRRQEPGNPDRDVLTRLIQGEENGERLTEKELLHNCIFLLNAGHETTTNLIGNGLVALHRNPDQKQRLIDNSDLIKTAVEEILRYESSNQLGNRMTTERVELGGVMLDAGTSITLCIGAANRDPAQFPDPERFDIARTPNRHLAFATGAHQCAGMALARLEGAIAISRFLARFPNYALSGQPLRGGRVRFRGFLSVPCSIG</sequence>
<dbReference type="Pfam" id="PF00067">
    <property type="entry name" value="p450"/>
    <property type="match status" value="1"/>
</dbReference>
<keyword evidence="3" id="KW-0349">Heme</keyword>
<evidence type="ECO:0000313" key="10">
    <source>
        <dbReference type="Proteomes" id="UP000077173"/>
    </source>
</evidence>